<evidence type="ECO:0000313" key="2">
    <source>
        <dbReference type="EMBL" id="MEM5340315.1"/>
    </source>
</evidence>
<evidence type="ECO:0000313" key="5">
    <source>
        <dbReference type="Proteomes" id="UP001481677"/>
    </source>
</evidence>
<feature type="region of interest" description="Disordered" evidence="1">
    <location>
        <begin position="53"/>
        <end position="83"/>
    </location>
</feature>
<proteinExistence type="predicted"/>
<protein>
    <submittedName>
        <fullName evidence="3">Uncharacterized protein</fullName>
    </submittedName>
</protein>
<evidence type="ECO:0000313" key="3">
    <source>
        <dbReference type="EMBL" id="TXC79899.1"/>
    </source>
</evidence>
<sequence>MRLSRRALIALSIMLGAIDARAQSHIRESLLRVNAYDDTIEARRLDEARAAQRRLDEHREETHREEAHREEEHRDEAHREETRREARIHAYNAWLQRWHETRTIEATTP</sequence>
<reference evidence="2 5" key="3">
    <citation type="submission" date="2024-01" db="EMBL/GenBank/DDBJ databases">
        <title>The diversity of rhizobia nodulating Mimosa spp. in eleven states of Brazil covering several biomes is determined by host plant, location, and edaphic factors.</title>
        <authorList>
            <person name="Rouws L."/>
            <person name="Barauna A."/>
            <person name="Beukes C."/>
            <person name="De Faria S.M."/>
            <person name="Gross E."/>
            <person name="Dos Reis Junior F.B."/>
            <person name="Simon M."/>
            <person name="Maluk M."/>
            <person name="Odee D.W."/>
            <person name="Kenicer G."/>
            <person name="Young J.P.W."/>
            <person name="Reis V.M."/>
            <person name="Zilli J."/>
            <person name="James E.K."/>
        </authorList>
    </citation>
    <scope>NUCLEOTIDE SEQUENCE [LARGE SCALE GENOMIC DNA]</scope>
    <source>
        <strain evidence="2 5">JPY530</strain>
    </source>
</reference>
<dbReference type="AlphaFoldDB" id="A0A5C6V4A0"/>
<keyword evidence="5" id="KW-1185">Reference proteome</keyword>
<gene>
    <name evidence="3" type="ORF">FRZ40_36895</name>
    <name evidence="2" type="ORF">V4C56_11825</name>
</gene>
<dbReference type="Proteomes" id="UP001481677">
    <property type="component" value="Unassembled WGS sequence"/>
</dbReference>
<organism evidence="3 4">
    <name type="scientific">Paraburkholderia azotifigens</name>
    <dbReference type="NCBI Taxonomy" id="2057004"/>
    <lineage>
        <taxon>Bacteria</taxon>
        <taxon>Pseudomonadati</taxon>
        <taxon>Pseudomonadota</taxon>
        <taxon>Betaproteobacteria</taxon>
        <taxon>Burkholderiales</taxon>
        <taxon>Burkholderiaceae</taxon>
        <taxon>Paraburkholderia</taxon>
    </lineage>
</organism>
<accession>A0A5C6V4A0</accession>
<comment type="caution">
    <text evidence="3">The sequence shown here is derived from an EMBL/GenBank/DDBJ whole genome shotgun (WGS) entry which is preliminary data.</text>
</comment>
<dbReference type="RefSeq" id="WP_147237483.1">
    <property type="nucleotide sequence ID" value="NZ_JAZHFZ010000006.1"/>
</dbReference>
<dbReference type="Proteomes" id="UP000321776">
    <property type="component" value="Unassembled WGS sequence"/>
</dbReference>
<evidence type="ECO:0000256" key="1">
    <source>
        <dbReference type="SAM" id="MobiDB-lite"/>
    </source>
</evidence>
<reference evidence="3" key="2">
    <citation type="submission" date="2019-08" db="EMBL/GenBank/DDBJ databases">
        <authorList>
            <person name="Im W.-T."/>
        </authorList>
    </citation>
    <scope>NUCLEOTIDE SEQUENCE</scope>
    <source>
        <strain evidence="3">NF 2-5-3</strain>
    </source>
</reference>
<reference evidence="3 4" key="1">
    <citation type="journal article" date="2018" name="Int. J. Syst. Evol. Microbiol.">
        <title>Paraburkholderia azotifigens sp. nov., a nitrogen-fixing bacterium isolated from paddy soil.</title>
        <authorList>
            <person name="Choi G.M."/>
            <person name="Im W.T."/>
        </authorList>
    </citation>
    <scope>NUCLEOTIDE SEQUENCE [LARGE SCALE GENOMIC DNA]</scope>
    <source>
        <strain evidence="3 4">NF 2-5-3</strain>
    </source>
</reference>
<dbReference type="EMBL" id="VOQS01000005">
    <property type="protein sequence ID" value="TXC79899.1"/>
    <property type="molecule type" value="Genomic_DNA"/>
</dbReference>
<evidence type="ECO:0000313" key="4">
    <source>
        <dbReference type="Proteomes" id="UP000321776"/>
    </source>
</evidence>
<name>A0A5C6V4A0_9BURK</name>
<dbReference type="EMBL" id="JAZHGA010000007">
    <property type="protein sequence ID" value="MEM5340315.1"/>
    <property type="molecule type" value="Genomic_DNA"/>
</dbReference>